<sequence length="87" mass="9702">MNQRSNCLNDTGLPLTARGSILNIGPLASRTGLPNAGPYAMEKHALGSMFEIPKSHNTRANQARPLKKQTRPTPYFPPFHRTAHKYF</sequence>
<accession>A0A5N6KFF5</accession>
<dbReference type="InterPro" id="IPR036291">
    <property type="entry name" value="NAD(P)-bd_dom_sf"/>
</dbReference>
<dbReference type="OrthoDB" id="5840532at2759"/>
<proteinExistence type="predicted"/>
<feature type="region of interest" description="Disordered" evidence="1">
    <location>
        <begin position="50"/>
        <end position="79"/>
    </location>
</feature>
<evidence type="ECO:0000313" key="2">
    <source>
        <dbReference type="EMBL" id="KAB8302422.1"/>
    </source>
</evidence>
<name>A0A5N6KFF5_MONLA</name>
<protein>
    <submittedName>
        <fullName evidence="2">Uncharacterized protein</fullName>
    </submittedName>
</protein>
<evidence type="ECO:0000313" key="3">
    <source>
        <dbReference type="Proteomes" id="UP000326757"/>
    </source>
</evidence>
<organism evidence="2 3">
    <name type="scientific">Monilinia laxa</name>
    <name type="common">Brown rot fungus</name>
    <name type="synonym">Sclerotinia laxa</name>
    <dbReference type="NCBI Taxonomy" id="61186"/>
    <lineage>
        <taxon>Eukaryota</taxon>
        <taxon>Fungi</taxon>
        <taxon>Dikarya</taxon>
        <taxon>Ascomycota</taxon>
        <taxon>Pezizomycotina</taxon>
        <taxon>Leotiomycetes</taxon>
        <taxon>Helotiales</taxon>
        <taxon>Sclerotiniaceae</taxon>
        <taxon>Monilinia</taxon>
    </lineage>
</organism>
<evidence type="ECO:0000256" key="1">
    <source>
        <dbReference type="SAM" id="MobiDB-lite"/>
    </source>
</evidence>
<gene>
    <name evidence="2" type="ORF">EYC80_005836</name>
</gene>
<dbReference type="SUPFAM" id="SSF51735">
    <property type="entry name" value="NAD(P)-binding Rossmann-fold domains"/>
    <property type="match status" value="1"/>
</dbReference>
<comment type="caution">
    <text evidence="2">The sequence shown here is derived from an EMBL/GenBank/DDBJ whole genome shotgun (WGS) entry which is preliminary data.</text>
</comment>
<dbReference type="AlphaFoldDB" id="A0A5N6KFF5"/>
<reference evidence="2" key="1">
    <citation type="submission" date="2019-06" db="EMBL/GenBank/DDBJ databases">
        <title>Genome Sequence of the Brown Rot Fungal Pathogen Monilinia laxa.</title>
        <authorList>
            <person name="De Miccolis Angelini R.M."/>
            <person name="Landi L."/>
            <person name="Abate D."/>
            <person name="Pollastro S."/>
            <person name="Romanazzi G."/>
            <person name="Faretra F."/>
        </authorList>
    </citation>
    <scope>NUCLEOTIDE SEQUENCE [LARGE SCALE GENOMIC DNA]</scope>
    <source>
        <strain evidence="2">Mlax316</strain>
    </source>
</reference>
<keyword evidence="3" id="KW-1185">Reference proteome</keyword>
<dbReference type="Proteomes" id="UP000326757">
    <property type="component" value="Unassembled WGS sequence"/>
</dbReference>
<dbReference type="EMBL" id="VIGI01000003">
    <property type="protein sequence ID" value="KAB8302422.1"/>
    <property type="molecule type" value="Genomic_DNA"/>
</dbReference>